<dbReference type="NCBIfam" id="TIGR03292">
    <property type="entry name" value="PhnH_redo"/>
    <property type="match status" value="1"/>
</dbReference>
<protein>
    <submittedName>
        <fullName evidence="1">Phosphonate C-P lyase system protein PhnH</fullName>
    </submittedName>
</protein>
<reference evidence="1 2" key="1">
    <citation type="submission" date="2019-04" db="EMBL/GenBank/DDBJ databases">
        <title>Sulfurimonas crateris sp. nov. a facultative anaerobic sulfur-oxidizing chemolithautotrophic bacterium isolated from a terrestrial mud vulcano.</title>
        <authorList>
            <person name="Ratnikova N.M."/>
            <person name="Slobodkin A.I."/>
            <person name="Merkel A.Y."/>
            <person name="Novikov A."/>
            <person name="Bonch-Osmolovskaya E.A."/>
            <person name="Slobodkina G.B."/>
        </authorList>
    </citation>
    <scope>NUCLEOTIDE SEQUENCE [LARGE SCALE GENOMIC DNA]</scope>
    <source>
        <strain evidence="1 2">SN118</strain>
    </source>
</reference>
<comment type="caution">
    <text evidence="1">The sequence shown here is derived from an EMBL/GenBank/DDBJ whole genome shotgun (WGS) entry which is preliminary data.</text>
</comment>
<evidence type="ECO:0000313" key="1">
    <source>
        <dbReference type="EMBL" id="TKI69381.1"/>
    </source>
</evidence>
<gene>
    <name evidence="1" type="primary">phnH</name>
    <name evidence="1" type="ORF">FCU45_07650</name>
</gene>
<proteinExistence type="predicted"/>
<dbReference type="RefSeq" id="WP_137013950.1">
    <property type="nucleotide sequence ID" value="NZ_SZPX01000005.1"/>
</dbReference>
<dbReference type="OrthoDB" id="5344122at2"/>
<evidence type="ECO:0000313" key="2">
    <source>
        <dbReference type="Proteomes" id="UP000309561"/>
    </source>
</evidence>
<keyword evidence="1" id="KW-0456">Lyase</keyword>
<dbReference type="SUPFAM" id="SSF159709">
    <property type="entry name" value="PhnH-like"/>
    <property type="match status" value="1"/>
</dbReference>
<dbReference type="GO" id="GO:0019634">
    <property type="term" value="P:organic phosphonate metabolic process"/>
    <property type="evidence" value="ECO:0007669"/>
    <property type="project" value="InterPro"/>
</dbReference>
<dbReference type="Proteomes" id="UP000309561">
    <property type="component" value="Unassembled WGS sequence"/>
</dbReference>
<dbReference type="AlphaFoldDB" id="A0A4U2Z8S0"/>
<name>A0A4U2Z8S0_9BACT</name>
<dbReference type="Pfam" id="PF05845">
    <property type="entry name" value="PhnH"/>
    <property type="match status" value="1"/>
</dbReference>
<organism evidence="1 2">
    <name type="scientific">Sulfurimonas crateris</name>
    <dbReference type="NCBI Taxonomy" id="2574727"/>
    <lineage>
        <taxon>Bacteria</taxon>
        <taxon>Pseudomonadati</taxon>
        <taxon>Campylobacterota</taxon>
        <taxon>Epsilonproteobacteria</taxon>
        <taxon>Campylobacterales</taxon>
        <taxon>Sulfurimonadaceae</taxon>
        <taxon>Sulfurimonas</taxon>
    </lineage>
</organism>
<dbReference type="EMBL" id="SZPX01000005">
    <property type="protein sequence ID" value="TKI69381.1"/>
    <property type="molecule type" value="Genomic_DNA"/>
</dbReference>
<accession>A0A4U2Z8S0</accession>
<dbReference type="InterPro" id="IPR008772">
    <property type="entry name" value="Phosphonate_metab_PhnH"/>
</dbReference>
<dbReference type="GO" id="GO:0016829">
    <property type="term" value="F:lyase activity"/>
    <property type="evidence" value="ECO:0007669"/>
    <property type="project" value="UniProtKB-KW"/>
</dbReference>
<keyword evidence="2" id="KW-1185">Reference proteome</keyword>
<sequence length="178" mass="20120">MENVDLEQLNRQNFKSLSDALAMPGKITQIKSVFDSYLLGVANVLFFNEVTYYYSGDEDITLIEAITNPKATTMQEADYILSDVIDTRLINEAKRGDYLNPDFSATLILKCEDFNNCTYFLSGPGIDGKKEVNLPCNKEFIDILMQKNSDYPLGIEIFFINSIGELIALSRTTKVEVR</sequence>
<dbReference type="InterPro" id="IPR038058">
    <property type="entry name" value="PhnH-like_sp"/>
</dbReference>
<dbReference type="Gene3D" id="3.40.50.11310">
    <property type="entry name" value="Bacterial phosphonate metabolism protein PhnH"/>
    <property type="match status" value="1"/>
</dbReference>